<proteinExistence type="predicted"/>
<name>A0A1V4H370_MORLA</name>
<evidence type="ECO:0000313" key="2">
    <source>
        <dbReference type="Proteomes" id="UP000191025"/>
    </source>
</evidence>
<organism evidence="1 2">
    <name type="scientific">Moraxella lacunata</name>
    <dbReference type="NCBI Taxonomy" id="477"/>
    <lineage>
        <taxon>Bacteria</taxon>
        <taxon>Pseudomonadati</taxon>
        <taxon>Pseudomonadota</taxon>
        <taxon>Gammaproteobacteria</taxon>
        <taxon>Moraxellales</taxon>
        <taxon>Moraxellaceae</taxon>
        <taxon>Moraxella</taxon>
    </lineage>
</organism>
<dbReference type="AlphaFoldDB" id="A0A1V4H370"/>
<gene>
    <name evidence="1" type="ORF">B5J94_01585</name>
</gene>
<accession>A0A1V4H370</accession>
<dbReference type="EMBL" id="MXAN01000008">
    <property type="protein sequence ID" value="OPH39068.1"/>
    <property type="molecule type" value="Genomic_DNA"/>
</dbReference>
<comment type="caution">
    <text evidence="1">The sequence shown here is derived from an EMBL/GenBank/DDBJ whole genome shotgun (WGS) entry which is preliminary data.</text>
</comment>
<sequence length="66" mass="7750">MTQTSKMIKNYSFLIIVLPNLPHFCKKFTQNCKKYLQNIRTHVHYAPDDNTNFGVTDFNNNADDCH</sequence>
<reference evidence="2" key="1">
    <citation type="submission" date="2017-03" db="EMBL/GenBank/DDBJ databases">
        <title>Draft genome sequence of Moraxella equi CCUG 4950T type strain.</title>
        <authorList>
            <person name="Salva-Serra F."/>
            <person name="Engstrom-Jakobsson H."/>
            <person name="Thorell K."/>
            <person name="Jaen-Luchoro D."/>
            <person name="Gonzales-Siles L."/>
            <person name="Karlsson R."/>
            <person name="Yazdan S."/>
            <person name="Boulund F."/>
            <person name="Johnning A."/>
            <person name="Engstrand L."/>
            <person name="Kristiansson E."/>
            <person name="Moore E."/>
        </authorList>
    </citation>
    <scope>NUCLEOTIDE SEQUENCE [LARGE SCALE GENOMIC DNA]</scope>
    <source>
        <strain evidence="2">CCUG 4441</strain>
    </source>
</reference>
<protein>
    <submittedName>
        <fullName evidence="1">Uncharacterized protein</fullName>
    </submittedName>
</protein>
<evidence type="ECO:0000313" key="1">
    <source>
        <dbReference type="EMBL" id="OPH39068.1"/>
    </source>
</evidence>
<dbReference type="Proteomes" id="UP000191025">
    <property type="component" value="Unassembled WGS sequence"/>
</dbReference>